<feature type="compositionally biased region" description="Gly residues" evidence="2">
    <location>
        <begin position="113"/>
        <end position="122"/>
    </location>
</feature>
<keyword evidence="1" id="KW-0010">Activator</keyword>
<evidence type="ECO:0000256" key="1">
    <source>
        <dbReference type="RuleBase" id="RU364150"/>
    </source>
</evidence>
<reference evidence="3 4" key="1">
    <citation type="submission" date="2015-09" db="EMBL/GenBank/DDBJ databases">
        <title>Host preference determinants of Valsa canker pathogens revealed by comparative genomics.</title>
        <authorList>
            <person name="Yin Z."/>
            <person name="Huang L."/>
        </authorList>
    </citation>
    <scope>NUCLEOTIDE SEQUENCE [LARGE SCALE GENOMIC DNA]</scope>
    <source>
        <strain evidence="3 4">YSFL</strain>
    </source>
</reference>
<comment type="subcellular location">
    <subcellularLocation>
        <location evidence="1">Nucleus</location>
    </subcellularLocation>
</comment>
<dbReference type="EMBL" id="LJZO01000008">
    <property type="protein sequence ID" value="ROW00712.1"/>
    <property type="molecule type" value="Genomic_DNA"/>
</dbReference>
<dbReference type="Proteomes" id="UP000284375">
    <property type="component" value="Unassembled WGS sequence"/>
</dbReference>
<evidence type="ECO:0000313" key="4">
    <source>
        <dbReference type="Proteomes" id="UP000284375"/>
    </source>
</evidence>
<dbReference type="STRING" id="252740.A0A423WBH6"/>
<dbReference type="InterPro" id="IPR019095">
    <property type="entry name" value="Mediator_Med18"/>
</dbReference>
<name>A0A423WBH6_CYTCH</name>
<comment type="similarity">
    <text evidence="1">Belongs to the Mediator complex subunit 18 family.</text>
</comment>
<dbReference type="GO" id="GO:0003712">
    <property type="term" value="F:transcription coregulator activity"/>
    <property type="evidence" value="ECO:0007669"/>
    <property type="project" value="InterPro"/>
</dbReference>
<sequence length="395" mass="42618">MYELFMTAFVNDVDFDRARSLLSGYCWGEPNTRFYRVVHYNGPNPPKPLTKTASIRGIPPQPDPFMYGLPGAEPLQPQVGPYIDPDWKALSDILRKQSYIVTGRWELSPKTDFGGGGDGGTGPAPSSSAPPATPSPSPSPSAQAHPLNAKPGALFWAEIPDPASTAGGQSLVMQRNKIEIWEQLNLPAVLADNGFRVKAESVEETHDIYHRDDPTLEFNLVRHYRLPSPSPSPDTDANAPVPMPAPLPARPDALERADPAGKWVLWARVHVLGDDKSPERVKAARDTLARVRDELRPAGVEFRVLDRRVHDTQLAVLKGPATQTLGKTQSLSGPRTAGLDAAAAAAAVAAAAAAAAAAAVGGDEDEDDEDIYSENEEDEEDEEEMVLVSRHNVGH</sequence>
<feature type="region of interest" description="Disordered" evidence="2">
    <location>
        <begin position="110"/>
        <end position="147"/>
    </location>
</feature>
<organism evidence="3 4">
    <name type="scientific">Cytospora chrysosperma</name>
    <name type="common">Cytospora canker fungus</name>
    <name type="synonym">Sphaeria chrysosperma</name>
    <dbReference type="NCBI Taxonomy" id="252740"/>
    <lineage>
        <taxon>Eukaryota</taxon>
        <taxon>Fungi</taxon>
        <taxon>Dikarya</taxon>
        <taxon>Ascomycota</taxon>
        <taxon>Pezizomycotina</taxon>
        <taxon>Sordariomycetes</taxon>
        <taxon>Sordariomycetidae</taxon>
        <taxon>Diaporthales</taxon>
        <taxon>Cytosporaceae</taxon>
        <taxon>Cytospora</taxon>
    </lineage>
</organism>
<dbReference type="Pfam" id="PF09637">
    <property type="entry name" value="Med18"/>
    <property type="match status" value="1"/>
</dbReference>
<feature type="region of interest" description="Disordered" evidence="2">
    <location>
        <begin position="358"/>
        <end position="395"/>
    </location>
</feature>
<accession>A0A423WBH6</accession>
<keyword evidence="1" id="KW-0804">Transcription</keyword>
<keyword evidence="1" id="KW-0539">Nucleus</keyword>
<dbReference type="Gene3D" id="2.40.320.10">
    <property type="entry name" value="Hypothetical Protein Pfu-838710-001"/>
    <property type="match status" value="1"/>
</dbReference>
<evidence type="ECO:0000256" key="2">
    <source>
        <dbReference type="SAM" id="MobiDB-lite"/>
    </source>
</evidence>
<evidence type="ECO:0000313" key="3">
    <source>
        <dbReference type="EMBL" id="ROW00712.1"/>
    </source>
</evidence>
<dbReference type="OrthoDB" id="5348092at2759"/>
<feature type="compositionally biased region" description="Acidic residues" evidence="2">
    <location>
        <begin position="362"/>
        <end position="385"/>
    </location>
</feature>
<keyword evidence="4" id="KW-1185">Reference proteome</keyword>
<dbReference type="GO" id="GO:0016592">
    <property type="term" value="C:mediator complex"/>
    <property type="evidence" value="ECO:0007669"/>
    <property type="project" value="InterPro"/>
</dbReference>
<gene>
    <name evidence="1" type="primary">MED18</name>
    <name evidence="3" type="ORF">VSDG_03343</name>
</gene>
<protein>
    <recommendedName>
        <fullName evidence="1">Mediator of RNA polymerase II transcription subunit 18</fullName>
    </recommendedName>
    <alternativeName>
        <fullName evidence="1">Mediator complex subunit 18</fullName>
    </alternativeName>
</protein>
<dbReference type="GO" id="GO:0006357">
    <property type="term" value="P:regulation of transcription by RNA polymerase II"/>
    <property type="evidence" value="ECO:0007669"/>
    <property type="project" value="InterPro"/>
</dbReference>
<dbReference type="AlphaFoldDB" id="A0A423WBH6"/>
<comment type="function">
    <text evidence="1">Component of the Mediator complex, a coactivator involved in the regulated transcription of nearly all RNA polymerase II-dependent genes. Mediator functions as a bridge to convey information from gene-specific regulatory proteins to the basal RNA polymerase II transcription machinery. Mediator is recruited to promoters by direct interactions with regulatory proteins and serves as a scaffold for the assembly of a functional preinitiation complex with RNA polymerase II and the general transcription factors.</text>
</comment>
<comment type="subunit">
    <text evidence="1">Component of the Mediator complex.</text>
</comment>
<proteinExistence type="inferred from homology"/>
<comment type="caution">
    <text evidence="3">The sequence shown here is derived from an EMBL/GenBank/DDBJ whole genome shotgun (WGS) entry which is preliminary data.</text>
</comment>
<keyword evidence="1" id="KW-0805">Transcription regulation</keyword>